<evidence type="ECO:0000256" key="2">
    <source>
        <dbReference type="ARBA" id="ARBA00004990"/>
    </source>
</evidence>
<feature type="binding site" evidence="15">
    <location>
        <position position="169"/>
    </location>
    <ligand>
        <name>(R)-pantoate</name>
        <dbReference type="ChEBI" id="CHEBI:15980"/>
    </ligand>
</feature>
<evidence type="ECO:0000313" key="17">
    <source>
        <dbReference type="EMBL" id="GGM44743.1"/>
    </source>
</evidence>
<evidence type="ECO:0000256" key="16">
    <source>
        <dbReference type="SAM" id="MobiDB-lite"/>
    </source>
</evidence>
<dbReference type="RefSeq" id="WP_189055191.1">
    <property type="nucleotide sequence ID" value="NZ_BMMK01000004.1"/>
</dbReference>
<dbReference type="SUPFAM" id="SSF52374">
    <property type="entry name" value="Nucleotidylyl transferase"/>
    <property type="match status" value="1"/>
</dbReference>
<dbReference type="AlphaFoldDB" id="A0A8J3C6Y9"/>
<evidence type="ECO:0000256" key="13">
    <source>
        <dbReference type="ARBA" id="ARBA00055042"/>
    </source>
</evidence>
<dbReference type="PANTHER" id="PTHR21299">
    <property type="entry name" value="CYTIDYLATE KINASE/PANTOATE-BETA-ALANINE LIGASE"/>
    <property type="match status" value="1"/>
</dbReference>
<dbReference type="InterPro" id="IPR014729">
    <property type="entry name" value="Rossmann-like_a/b/a_fold"/>
</dbReference>
<dbReference type="NCBIfam" id="TIGR00018">
    <property type="entry name" value="panC"/>
    <property type="match status" value="1"/>
</dbReference>
<feature type="binding site" evidence="15">
    <location>
        <position position="192"/>
    </location>
    <ligand>
        <name>ATP</name>
        <dbReference type="ChEBI" id="CHEBI:30616"/>
    </ligand>
</feature>
<keyword evidence="6 15" id="KW-0963">Cytoplasm</keyword>
<evidence type="ECO:0000256" key="3">
    <source>
        <dbReference type="ARBA" id="ARBA00009256"/>
    </source>
</evidence>
<dbReference type="Proteomes" id="UP000637578">
    <property type="component" value="Unassembled WGS sequence"/>
</dbReference>
<feature type="binding site" evidence="15">
    <location>
        <begin position="163"/>
        <end position="166"/>
    </location>
    <ligand>
        <name>ATP</name>
        <dbReference type="ChEBI" id="CHEBI:30616"/>
    </ligand>
</feature>
<evidence type="ECO:0000256" key="14">
    <source>
        <dbReference type="ARBA" id="ARBA00077433"/>
    </source>
</evidence>
<comment type="pathway">
    <text evidence="2 15">Cofactor biosynthesis; (R)-pantothenate biosynthesis; (R)-pantothenate from (R)-pantoate and beta-alanine: step 1/1.</text>
</comment>
<keyword evidence="10 15" id="KW-0067">ATP-binding</keyword>
<feature type="compositionally biased region" description="Low complexity" evidence="16">
    <location>
        <begin position="299"/>
        <end position="311"/>
    </location>
</feature>
<feature type="binding site" evidence="15">
    <location>
        <position position="77"/>
    </location>
    <ligand>
        <name>(R)-pantoate</name>
        <dbReference type="ChEBI" id="CHEBI:15980"/>
    </ligand>
</feature>
<feature type="binding site" evidence="15">
    <location>
        <begin position="45"/>
        <end position="52"/>
    </location>
    <ligand>
        <name>ATP</name>
        <dbReference type="ChEBI" id="CHEBI:30616"/>
    </ligand>
</feature>
<dbReference type="Gene3D" id="3.40.50.620">
    <property type="entry name" value="HUPs"/>
    <property type="match status" value="1"/>
</dbReference>
<sequence>MAERGRSGTGFTPGELTVHSDPAELAKITRALRGVGRKIAFVPTMGALHDGHCELIRRARRIPNTVVVVSIFVNPLQFGPNEDFDRYPRMLEADVAACRKEGAELVFAPPVDALYPEGATTTVHAGPLGDELEGAFRPGFFTGVLTVVGKLFHIVRPDFAFFGEKDYQQLVLVRRMVRDLHMDLEVVGVPTVREDDGLAMSSRNAYLSAPERRRALVLSAALSAAQHKAAAGADAALTAAREVLATEPDVHVDYLELRDRDLGPAPESGEARLLVAARVGDTRLIDNASVLLGSGAGAGAEEATEAAGPAGDPTVLHQVPDSGR</sequence>
<dbReference type="Gene3D" id="3.30.1300.10">
    <property type="entry name" value="Pantoate-beta-alanine ligase, C-terminal domain"/>
    <property type="match status" value="1"/>
</dbReference>
<comment type="miscellaneous">
    <text evidence="15">The reaction proceeds by a bi uni uni bi ping pong mechanism.</text>
</comment>
<feature type="binding site" evidence="15">
    <location>
        <position position="77"/>
    </location>
    <ligand>
        <name>beta-alanine</name>
        <dbReference type="ChEBI" id="CHEBI:57966"/>
    </ligand>
</feature>
<keyword evidence="8 15" id="KW-0566">Pantothenate biosynthesis</keyword>
<evidence type="ECO:0000256" key="11">
    <source>
        <dbReference type="ARBA" id="ARBA00032806"/>
    </source>
</evidence>
<dbReference type="HAMAP" id="MF_00158">
    <property type="entry name" value="PanC"/>
    <property type="match status" value="1"/>
</dbReference>
<comment type="catalytic activity">
    <reaction evidence="12 15">
        <text>(R)-pantoate + beta-alanine + ATP = (R)-pantothenate + AMP + diphosphate + H(+)</text>
        <dbReference type="Rhea" id="RHEA:10912"/>
        <dbReference type="ChEBI" id="CHEBI:15378"/>
        <dbReference type="ChEBI" id="CHEBI:15980"/>
        <dbReference type="ChEBI" id="CHEBI:29032"/>
        <dbReference type="ChEBI" id="CHEBI:30616"/>
        <dbReference type="ChEBI" id="CHEBI:33019"/>
        <dbReference type="ChEBI" id="CHEBI:57966"/>
        <dbReference type="ChEBI" id="CHEBI:456215"/>
        <dbReference type="EC" id="6.3.2.1"/>
    </reaction>
</comment>
<protein>
    <recommendedName>
        <fullName evidence="5 15">Pantothenate synthetase</fullName>
        <shortName evidence="15">PS</shortName>
        <ecNumber evidence="4 15">6.3.2.1</ecNumber>
    </recommendedName>
    <alternativeName>
        <fullName evidence="14 15">Pantoate--beta-alanine ligase</fullName>
    </alternativeName>
    <alternativeName>
        <fullName evidence="11 15">Pantoate-activating enzyme</fullName>
    </alternativeName>
</protein>
<evidence type="ECO:0000256" key="8">
    <source>
        <dbReference type="ARBA" id="ARBA00022655"/>
    </source>
</evidence>
<dbReference type="UniPathway" id="UPA00028">
    <property type="reaction ID" value="UER00005"/>
</dbReference>
<accession>A0A8J3C6Y9</accession>
<dbReference type="EC" id="6.3.2.1" evidence="4 15"/>
<dbReference type="GO" id="GO:0005829">
    <property type="term" value="C:cytosol"/>
    <property type="evidence" value="ECO:0007669"/>
    <property type="project" value="TreeGrafter"/>
</dbReference>
<evidence type="ECO:0000313" key="18">
    <source>
        <dbReference type="Proteomes" id="UP000637578"/>
    </source>
</evidence>
<evidence type="ECO:0000256" key="6">
    <source>
        <dbReference type="ARBA" id="ARBA00022490"/>
    </source>
</evidence>
<dbReference type="PANTHER" id="PTHR21299:SF1">
    <property type="entry name" value="PANTOATE--BETA-ALANINE LIGASE"/>
    <property type="match status" value="1"/>
</dbReference>
<evidence type="ECO:0000256" key="1">
    <source>
        <dbReference type="ARBA" id="ARBA00004496"/>
    </source>
</evidence>
<evidence type="ECO:0000256" key="9">
    <source>
        <dbReference type="ARBA" id="ARBA00022741"/>
    </source>
</evidence>
<dbReference type="GO" id="GO:0015940">
    <property type="term" value="P:pantothenate biosynthetic process"/>
    <property type="evidence" value="ECO:0007669"/>
    <property type="project" value="UniProtKB-UniRule"/>
</dbReference>
<evidence type="ECO:0000256" key="12">
    <source>
        <dbReference type="ARBA" id="ARBA00048258"/>
    </source>
</evidence>
<comment type="caution">
    <text evidence="17">The sequence shown here is derived from an EMBL/GenBank/DDBJ whole genome shotgun (WGS) entry which is preliminary data.</text>
</comment>
<dbReference type="CDD" id="cd00560">
    <property type="entry name" value="PanC"/>
    <property type="match status" value="1"/>
</dbReference>
<feature type="binding site" evidence="15">
    <location>
        <begin position="200"/>
        <end position="203"/>
    </location>
    <ligand>
        <name>ATP</name>
        <dbReference type="ChEBI" id="CHEBI:30616"/>
    </ligand>
</feature>
<organism evidence="17 18">
    <name type="scientific">Longimycelium tulufanense</name>
    <dbReference type="NCBI Taxonomy" id="907463"/>
    <lineage>
        <taxon>Bacteria</taxon>
        <taxon>Bacillati</taxon>
        <taxon>Actinomycetota</taxon>
        <taxon>Actinomycetes</taxon>
        <taxon>Pseudonocardiales</taxon>
        <taxon>Pseudonocardiaceae</taxon>
        <taxon>Longimycelium</taxon>
    </lineage>
</organism>
<keyword evidence="18" id="KW-1185">Reference proteome</keyword>
<comment type="subunit">
    <text evidence="15">Homodimer.</text>
</comment>
<reference evidence="17" key="2">
    <citation type="submission" date="2020-09" db="EMBL/GenBank/DDBJ databases">
        <authorList>
            <person name="Sun Q."/>
            <person name="Zhou Y."/>
        </authorList>
    </citation>
    <scope>NUCLEOTIDE SEQUENCE</scope>
    <source>
        <strain evidence="17">CGMCC 4.5737</strain>
    </source>
</reference>
<comment type="subcellular location">
    <subcellularLocation>
        <location evidence="1 15">Cytoplasm</location>
    </subcellularLocation>
</comment>
<feature type="region of interest" description="Disordered" evidence="16">
    <location>
        <begin position="297"/>
        <end position="324"/>
    </location>
</feature>
<dbReference type="FunFam" id="3.40.50.620:FF:000114">
    <property type="entry name" value="Pantothenate synthetase"/>
    <property type="match status" value="1"/>
</dbReference>
<evidence type="ECO:0000256" key="5">
    <source>
        <dbReference type="ARBA" id="ARBA00014155"/>
    </source>
</evidence>
<dbReference type="Pfam" id="PF02569">
    <property type="entry name" value="Pantoate_ligase"/>
    <property type="match status" value="1"/>
</dbReference>
<evidence type="ECO:0000256" key="4">
    <source>
        <dbReference type="ARBA" id="ARBA00012219"/>
    </source>
</evidence>
<feature type="active site" description="Proton donor" evidence="15">
    <location>
        <position position="52"/>
    </location>
</feature>
<gene>
    <name evidence="15 17" type="primary">panC</name>
    <name evidence="17" type="ORF">GCM10012275_14740</name>
</gene>
<keyword evidence="9 15" id="KW-0547">Nucleotide-binding</keyword>
<evidence type="ECO:0000256" key="7">
    <source>
        <dbReference type="ARBA" id="ARBA00022598"/>
    </source>
</evidence>
<evidence type="ECO:0000256" key="10">
    <source>
        <dbReference type="ARBA" id="ARBA00022840"/>
    </source>
</evidence>
<dbReference type="GO" id="GO:0004592">
    <property type="term" value="F:pantoate-beta-alanine ligase activity"/>
    <property type="evidence" value="ECO:0007669"/>
    <property type="project" value="UniProtKB-UniRule"/>
</dbReference>
<evidence type="ECO:0000256" key="15">
    <source>
        <dbReference type="HAMAP-Rule" id="MF_00158"/>
    </source>
</evidence>
<name>A0A8J3C6Y9_9PSEU</name>
<proteinExistence type="inferred from homology"/>
<dbReference type="InterPro" id="IPR042176">
    <property type="entry name" value="Pantoate_ligase_C"/>
</dbReference>
<keyword evidence="7 15" id="KW-0436">Ligase</keyword>
<comment type="similarity">
    <text evidence="3 15">Belongs to the pantothenate synthetase family.</text>
</comment>
<dbReference type="InterPro" id="IPR003721">
    <property type="entry name" value="Pantoate_ligase"/>
</dbReference>
<dbReference type="GO" id="GO:0005524">
    <property type="term" value="F:ATP binding"/>
    <property type="evidence" value="ECO:0007669"/>
    <property type="project" value="UniProtKB-KW"/>
</dbReference>
<comment type="function">
    <text evidence="13 15">Catalyzes the condensation of pantoate with beta-alanine in an ATP-dependent reaction via a pantoyl-adenylate intermediate.</text>
</comment>
<reference evidence="17" key="1">
    <citation type="journal article" date="2014" name="Int. J. Syst. Evol. Microbiol.">
        <title>Complete genome sequence of Corynebacterium casei LMG S-19264T (=DSM 44701T), isolated from a smear-ripened cheese.</title>
        <authorList>
            <consortium name="US DOE Joint Genome Institute (JGI-PGF)"/>
            <person name="Walter F."/>
            <person name="Albersmeier A."/>
            <person name="Kalinowski J."/>
            <person name="Ruckert C."/>
        </authorList>
    </citation>
    <scope>NUCLEOTIDE SEQUENCE</scope>
    <source>
        <strain evidence="17">CGMCC 4.5737</strain>
    </source>
</reference>
<dbReference type="EMBL" id="BMMK01000004">
    <property type="protein sequence ID" value="GGM44743.1"/>
    <property type="molecule type" value="Genomic_DNA"/>
</dbReference>